<feature type="domain" description="Sialate O-acetylesterase" evidence="3">
    <location>
        <begin position="28"/>
        <end position="262"/>
    </location>
</feature>
<dbReference type="OrthoDB" id="7869753at2"/>
<dbReference type="PANTHER" id="PTHR31988">
    <property type="entry name" value="ESTERASE, PUTATIVE (DUF303)-RELATED"/>
    <property type="match status" value="1"/>
</dbReference>
<comment type="caution">
    <text evidence="4">The sequence shown here is derived from an EMBL/GenBank/DDBJ whole genome shotgun (WGS) entry which is preliminary data.</text>
</comment>
<evidence type="ECO:0000313" key="4">
    <source>
        <dbReference type="EMBL" id="TFI57639.1"/>
    </source>
</evidence>
<protein>
    <submittedName>
        <fullName evidence="4">Sialate O-acetylesterase</fullName>
    </submittedName>
</protein>
<reference evidence="4 5" key="1">
    <citation type="submission" date="2019-03" db="EMBL/GenBank/DDBJ databases">
        <title>Genome sequence of Sphingomonas sp. 17J27-24.</title>
        <authorList>
            <person name="Kim M."/>
            <person name="Maeng S."/>
            <person name="Sathiyaraj S."/>
        </authorList>
    </citation>
    <scope>NUCLEOTIDE SEQUENCE [LARGE SCALE GENOMIC DNA]</scope>
    <source>
        <strain evidence="4 5">17J27-24</strain>
    </source>
</reference>
<dbReference type="EMBL" id="SPDV01000028">
    <property type="protein sequence ID" value="TFI57639.1"/>
    <property type="molecule type" value="Genomic_DNA"/>
</dbReference>
<dbReference type="GO" id="GO:0016788">
    <property type="term" value="F:hydrolase activity, acting on ester bonds"/>
    <property type="evidence" value="ECO:0007669"/>
    <property type="project" value="UniProtKB-ARBA"/>
</dbReference>
<organism evidence="4 5">
    <name type="scientific">Sphingomonas parva</name>
    <dbReference type="NCBI Taxonomy" id="2555898"/>
    <lineage>
        <taxon>Bacteria</taxon>
        <taxon>Pseudomonadati</taxon>
        <taxon>Pseudomonadota</taxon>
        <taxon>Alphaproteobacteria</taxon>
        <taxon>Sphingomonadales</taxon>
        <taxon>Sphingomonadaceae</taxon>
        <taxon>Sphingomonas</taxon>
    </lineage>
</organism>
<keyword evidence="2" id="KW-0732">Signal</keyword>
<dbReference type="Gene3D" id="3.40.50.1110">
    <property type="entry name" value="SGNH hydrolase"/>
    <property type="match status" value="1"/>
</dbReference>
<evidence type="ECO:0000313" key="5">
    <source>
        <dbReference type="Proteomes" id="UP000298213"/>
    </source>
</evidence>
<evidence type="ECO:0000259" key="3">
    <source>
        <dbReference type="Pfam" id="PF03629"/>
    </source>
</evidence>
<keyword evidence="5" id="KW-1185">Reference proteome</keyword>
<dbReference type="SUPFAM" id="SSF52266">
    <property type="entry name" value="SGNH hydrolase"/>
    <property type="match status" value="1"/>
</dbReference>
<name>A0A4Y8ZS65_9SPHN</name>
<dbReference type="InterPro" id="IPR005181">
    <property type="entry name" value="SASA"/>
</dbReference>
<accession>A0A4Y8ZS65</accession>
<feature type="chain" id="PRO_5021207386" evidence="2">
    <location>
        <begin position="23"/>
        <end position="270"/>
    </location>
</feature>
<dbReference type="Pfam" id="PF03629">
    <property type="entry name" value="SASA"/>
    <property type="match status" value="1"/>
</dbReference>
<dbReference type="AlphaFoldDB" id="A0A4Y8ZS65"/>
<proteinExistence type="predicted"/>
<feature type="signal peptide" evidence="2">
    <location>
        <begin position="1"/>
        <end position="22"/>
    </location>
</feature>
<dbReference type="InterPro" id="IPR036514">
    <property type="entry name" value="SGNH_hydro_sf"/>
</dbReference>
<dbReference type="PANTHER" id="PTHR31988:SF19">
    <property type="entry name" value="9-O-ACETYL-N-ACETYLNEURAMINIC ACID DEACETYLASE-RELATED"/>
    <property type="match status" value="1"/>
</dbReference>
<dbReference type="InterPro" id="IPR052940">
    <property type="entry name" value="Carb_Esterase_6"/>
</dbReference>
<evidence type="ECO:0000256" key="2">
    <source>
        <dbReference type="SAM" id="SignalP"/>
    </source>
</evidence>
<dbReference type="Proteomes" id="UP000298213">
    <property type="component" value="Unassembled WGS sequence"/>
</dbReference>
<gene>
    <name evidence="4" type="ORF">E2493_14030</name>
</gene>
<keyword evidence="1" id="KW-0378">Hydrolase</keyword>
<sequence length="270" mass="28230">MARTGLGAACVALLSASGAAAAKPPLPDVYLLAGQSNMSGRGALADLTEAERTPDPGIRLYGNDGKARVALDPLDSAEGQIDAVSADPQAAVGPGLGFAREIARHSRRPIVLVPCAKGGSSIARWQPGGGRDTLYGSCLARAREAGGRVHGILWYQGESDAATLAAANAWPEAFAALIARFRDDLGDARLPVVFVQLADPPARPDRALRYPGWRQVQAGQGGVRMKCTAMVAAAGLPRLEDELHLTTAGQRTLGPRLAAAMRRLQRQGCR</sequence>
<evidence type="ECO:0000256" key="1">
    <source>
        <dbReference type="ARBA" id="ARBA00022801"/>
    </source>
</evidence>